<dbReference type="PANTHER" id="PTHR43420">
    <property type="entry name" value="ACETYLTRANSFERASE"/>
    <property type="match status" value="1"/>
</dbReference>
<gene>
    <name evidence="4" type="ORF">SAMN05216353_14211</name>
</gene>
<evidence type="ECO:0000259" key="3">
    <source>
        <dbReference type="PROSITE" id="PS51186"/>
    </source>
</evidence>
<feature type="domain" description="N-acetyltransferase" evidence="3">
    <location>
        <begin position="1"/>
        <end position="167"/>
    </location>
</feature>
<evidence type="ECO:0000313" key="4">
    <source>
        <dbReference type="EMBL" id="SFG42571.1"/>
    </source>
</evidence>
<dbReference type="InterPro" id="IPR016181">
    <property type="entry name" value="Acyl_CoA_acyltransferase"/>
</dbReference>
<evidence type="ECO:0000313" key="5">
    <source>
        <dbReference type="Proteomes" id="UP000198897"/>
    </source>
</evidence>
<name>A0A1I2RXU3_9BACI</name>
<evidence type="ECO:0000256" key="2">
    <source>
        <dbReference type="ARBA" id="ARBA00023315"/>
    </source>
</evidence>
<dbReference type="AlphaFoldDB" id="A0A1I2RXU3"/>
<dbReference type="SUPFAM" id="SSF55729">
    <property type="entry name" value="Acyl-CoA N-acyltransferases (Nat)"/>
    <property type="match status" value="1"/>
</dbReference>
<dbReference type="PANTHER" id="PTHR43420:SF47">
    <property type="entry name" value="N-ACETYLTRANSFERASE DOMAIN-CONTAINING PROTEIN"/>
    <property type="match status" value="1"/>
</dbReference>
<dbReference type="EMBL" id="FOOG01000042">
    <property type="protein sequence ID" value="SFG42571.1"/>
    <property type="molecule type" value="Genomic_DNA"/>
</dbReference>
<dbReference type="GO" id="GO:0016747">
    <property type="term" value="F:acyltransferase activity, transferring groups other than amino-acyl groups"/>
    <property type="evidence" value="ECO:0007669"/>
    <property type="project" value="InterPro"/>
</dbReference>
<proteinExistence type="predicted"/>
<dbReference type="Pfam" id="PF00583">
    <property type="entry name" value="Acetyltransf_1"/>
    <property type="match status" value="1"/>
</dbReference>
<dbReference type="RefSeq" id="WP_089753841.1">
    <property type="nucleotide sequence ID" value="NZ_FOOG01000042.1"/>
</dbReference>
<evidence type="ECO:0000256" key="1">
    <source>
        <dbReference type="ARBA" id="ARBA00022679"/>
    </source>
</evidence>
<dbReference type="PROSITE" id="PS51186">
    <property type="entry name" value="GNAT"/>
    <property type="match status" value="1"/>
</dbReference>
<dbReference type="Proteomes" id="UP000198897">
    <property type="component" value="Unassembled WGS sequence"/>
</dbReference>
<reference evidence="5" key="1">
    <citation type="submission" date="2016-10" db="EMBL/GenBank/DDBJ databases">
        <authorList>
            <person name="Varghese N."/>
            <person name="Submissions S."/>
        </authorList>
    </citation>
    <scope>NUCLEOTIDE SEQUENCE [LARGE SCALE GENOMIC DNA]</scope>
    <source>
        <strain evidence="5">FP5</strain>
    </source>
</reference>
<dbReference type="OrthoDB" id="9799092at2"/>
<dbReference type="InterPro" id="IPR000182">
    <property type="entry name" value="GNAT_dom"/>
</dbReference>
<protein>
    <submittedName>
        <fullName evidence="4">Protein N-acetyltransferase, RimJ/RimL family</fullName>
    </submittedName>
</protein>
<keyword evidence="5" id="KW-1185">Reference proteome</keyword>
<dbReference type="CDD" id="cd04301">
    <property type="entry name" value="NAT_SF"/>
    <property type="match status" value="1"/>
</dbReference>
<dbReference type="InterPro" id="IPR050680">
    <property type="entry name" value="YpeA/RimI_acetyltransf"/>
</dbReference>
<keyword evidence="2" id="KW-0012">Acyltransferase</keyword>
<dbReference type="Gene3D" id="3.40.630.30">
    <property type="match status" value="1"/>
</dbReference>
<organism evidence="4 5">
    <name type="scientific">Halobacillus alkaliphilus</name>
    <dbReference type="NCBI Taxonomy" id="396056"/>
    <lineage>
        <taxon>Bacteria</taxon>
        <taxon>Bacillati</taxon>
        <taxon>Bacillota</taxon>
        <taxon>Bacilli</taxon>
        <taxon>Bacillales</taxon>
        <taxon>Bacillaceae</taxon>
        <taxon>Halobacillus</taxon>
    </lineage>
</organism>
<keyword evidence="1 4" id="KW-0808">Transferase</keyword>
<sequence>MQVRELNGKDAEDYYELRLEALLTNPDAFITTYEQEKQRPDPLVKTAERLDSPSSRTFGLFENGTLCGTATLVKETHPKFSHKGSIVAMYVSPGCRRQGGAALLLQEVINFSRAIELKVLHLNVVTDNTPAMKLYEKIGFQSYGLERKAIKIADRYLDEELMELFLTE</sequence>
<accession>A0A1I2RXU3</accession>